<comment type="caution">
    <text evidence="3">The sequence shown here is derived from an EMBL/GenBank/DDBJ whole genome shotgun (WGS) entry which is preliminary data.</text>
</comment>
<protein>
    <recommendedName>
        <fullName evidence="5">Adhesin domain-containing protein</fullName>
    </recommendedName>
</protein>
<proteinExistence type="predicted"/>
<keyword evidence="2" id="KW-0732">Signal</keyword>
<gene>
    <name evidence="3" type="ORF">EU557_00360</name>
</gene>
<keyword evidence="4" id="KW-1185">Reference proteome</keyword>
<dbReference type="RefSeq" id="WP_135528443.1">
    <property type="nucleotide sequence ID" value="NZ_SRKZ01000001.1"/>
</dbReference>
<dbReference type="AlphaFoldDB" id="A0A4Z0MSF9"/>
<feature type="signal peptide" evidence="2">
    <location>
        <begin position="1"/>
        <end position="23"/>
    </location>
</feature>
<accession>A0A4Z0MSF9</accession>
<evidence type="ECO:0000313" key="4">
    <source>
        <dbReference type="Proteomes" id="UP000298284"/>
    </source>
</evidence>
<dbReference type="Proteomes" id="UP000298284">
    <property type="component" value="Unassembled WGS sequence"/>
</dbReference>
<evidence type="ECO:0000313" key="3">
    <source>
        <dbReference type="EMBL" id="TGD82278.1"/>
    </source>
</evidence>
<feature type="chain" id="PRO_5021259636" description="Adhesin domain-containing protein" evidence="2">
    <location>
        <begin position="24"/>
        <end position="299"/>
    </location>
</feature>
<dbReference type="OrthoDB" id="937739at2"/>
<sequence>MKRPLLLSLIWALLWLPSCFLHAQNREATEKINKEFTLTGSAGSSTLALYNIFGSVTVQGYSGKTVVVEITKTIKAPSADLLEQGKKEAQPGFEQHGDSVLLYVAGPQDSRPNRDRQRNGRFQDNWNNNNERPHYTYQFDFVVKVPAGMEVRASTVNGGKMLVQDVTGPLQARNVNGPVTIKNAQQATVAHTVNGDVDVTYAVAPTKAASYHTINGNILVSYPANVSGDLYFKSMHGEMFTDFPKAEVLPARVTQNQQADGKNTKYKLSKETAVRLGKGGTDFRFETINGNVTIKQQPR</sequence>
<reference evidence="3 4" key="1">
    <citation type="submission" date="2019-04" db="EMBL/GenBank/DDBJ databases">
        <authorList>
            <person name="Feng G."/>
            <person name="Zhang J."/>
            <person name="Zhu H."/>
        </authorList>
    </citation>
    <scope>NUCLEOTIDE SEQUENCE [LARGE SCALE GENOMIC DNA]</scope>
    <source>
        <strain evidence="3 4">JCM 19491</strain>
    </source>
</reference>
<feature type="region of interest" description="Disordered" evidence="1">
    <location>
        <begin position="105"/>
        <end position="129"/>
    </location>
</feature>
<evidence type="ECO:0008006" key="5">
    <source>
        <dbReference type="Google" id="ProtNLM"/>
    </source>
</evidence>
<name>A0A4Z0MSF9_9BACT</name>
<evidence type="ECO:0000256" key="2">
    <source>
        <dbReference type="SAM" id="SignalP"/>
    </source>
</evidence>
<evidence type="ECO:0000256" key="1">
    <source>
        <dbReference type="SAM" id="MobiDB-lite"/>
    </source>
</evidence>
<dbReference type="EMBL" id="SRKZ01000001">
    <property type="protein sequence ID" value="TGD82278.1"/>
    <property type="molecule type" value="Genomic_DNA"/>
</dbReference>
<feature type="compositionally biased region" description="Polar residues" evidence="1">
    <location>
        <begin position="120"/>
        <end position="129"/>
    </location>
</feature>
<organism evidence="3 4">
    <name type="scientific">Hymenobacter wooponensis</name>
    <dbReference type="NCBI Taxonomy" id="1525360"/>
    <lineage>
        <taxon>Bacteria</taxon>
        <taxon>Pseudomonadati</taxon>
        <taxon>Bacteroidota</taxon>
        <taxon>Cytophagia</taxon>
        <taxon>Cytophagales</taxon>
        <taxon>Hymenobacteraceae</taxon>
        <taxon>Hymenobacter</taxon>
    </lineage>
</organism>